<keyword evidence="3" id="KW-1185">Reference proteome</keyword>
<proteinExistence type="predicted"/>
<sequence>MVAVVITKMGQVLLWWCCRCWCIASRTLRYRDWLRVGGGARRRWWRRGEACAICGGGENGGAAVAARMEEDGGGAQSGWTREDGVAVRGGRRGDGGSGCHGGWKERRKLGLGFWEMKMMTWQPSIGQLVSARIVATWLALVG</sequence>
<dbReference type="EMBL" id="CP039351">
    <property type="protein sequence ID" value="QCE00317.1"/>
    <property type="molecule type" value="Genomic_DNA"/>
</dbReference>
<keyword evidence="1" id="KW-0732">Signal</keyword>
<evidence type="ECO:0000313" key="3">
    <source>
        <dbReference type="Proteomes" id="UP000501690"/>
    </source>
</evidence>
<accession>A0A4D6MJZ5</accession>
<evidence type="ECO:0000256" key="1">
    <source>
        <dbReference type="SAM" id="SignalP"/>
    </source>
</evidence>
<evidence type="ECO:0000313" key="2">
    <source>
        <dbReference type="EMBL" id="QCE00317.1"/>
    </source>
</evidence>
<protein>
    <submittedName>
        <fullName evidence="2">Uncharacterized protein</fullName>
    </submittedName>
</protein>
<dbReference type="Proteomes" id="UP000501690">
    <property type="component" value="Linkage Group LG7"/>
</dbReference>
<dbReference type="AlphaFoldDB" id="A0A4D6MJZ5"/>
<feature type="chain" id="PRO_5020023265" evidence="1">
    <location>
        <begin position="26"/>
        <end position="142"/>
    </location>
</feature>
<reference evidence="2 3" key="1">
    <citation type="submission" date="2019-04" db="EMBL/GenBank/DDBJ databases">
        <title>An improved genome assembly and genetic linkage map for asparagus bean, Vigna unguiculata ssp. sesquipedialis.</title>
        <authorList>
            <person name="Xia Q."/>
            <person name="Zhang R."/>
            <person name="Dong Y."/>
        </authorList>
    </citation>
    <scope>NUCLEOTIDE SEQUENCE [LARGE SCALE GENOMIC DNA]</scope>
    <source>
        <tissue evidence="2">Leaf</tissue>
    </source>
</reference>
<organism evidence="2 3">
    <name type="scientific">Vigna unguiculata</name>
    <name type="common">Cowpea</name>
    <dbReference type="NCBI Taxonomy" id="3917"/>
    <lineage>
        <taxon>Eukaryota</taxon>
        <taxon>Viridiplantae</taxon>
        <taxon>Streptophyta</taxon>
        <taxon>Embryophyta</taxon>
        <taxon>Tracheophyta</taxon>
        <taxon>Spermatophyta</taxon>
        <taxon>Magnoliopsida</taxon>
        <taxon>eudicotyledons</taxon>
        <taxon>Gunneridae</taxon>
        <taxon>Pentapetalae</taxon>
        <taxon>rosids</taxon>
        <taxon>fabids</taxon>
        <taxon>Fabales</taxon>
        <taxon>Fabaceae</taxon>
        <taxon>Papilionoideae</taxon>
        <taxon>50 kb inversion clade</taxon>
        <taxon>NPAAA clade</taxon>
        <taxon>indigoferoid/millettioid clade</taxon>
        <taxon>Phaseoleae</taxon>
        <taxon>Vigna</taxon>
    </lineage>
</organism>
<gene>
    <name evidence="2" type="ORF">DEO72_LG7g1607</name>
</gene>
<feature type="signal peptide" evidence="1">
    <location>
        <begin position="1"/>
        <end position="25"/>
    </location>
</feature>
<name>A0A4D6MJZ5_VIGUN</name>